<gene>
    <name evidence="7" type="ORF">VKT23_008800</name>
</gene>
<evidence type="ECO:0000256" key="4">
    <source>
        <dbReference type="ARBA" id="ARBA00022989"/>
    </source>
</evidence>
<proteinExistence type="predicted"/>
<evidence type="ECO:0000256" key="2">
    <source>
        <dbReference type="ARBA" id="ARBA00022448"/>
    </source>
</evidence>
<keyword evidence="8" id="KW-1185">Reference proteome</keyword>
<organism evidence="7 8">
    <name type="scientific">Marasmiellus scandens</name>
    <dbReference type="NCBI Taxonomy" id="2682957"/>
    <lineage>
        <taxon>Eukaryota</taxon>
        <taxon>Fungi</taxon>
        <taxon>Dikarya</taxon>
        <taxon>Basidiomycota</taxon>
        <taxon>Agaricomycotina</taxon>
        <taxon>Agaricomycetes</taxon>
        <taxon>Agaricomycetidae</taxon>
        <taxon>Agaricales</taxon>
        <taxon>Marasmiineae</taxon>
        <taxon>Omphalotaceae</taxon>
        <taxon>Marasmiellus</taxon>
    </lineage>
</organism>
<evidence type="ECO:0000313" key="7">
    <source>
        <dbReference type="EMBL" id="KAK7460870.1"/>
    </source>
</evidence>
<evidence type="ECO:0000313" key="8">
    <source>
        <dbReference type="Proteomes" id="UP001498398"/>
    </source>
</evidence>
<feature type="transmembrane region" description="Helical" evidence="6">
    <location>
        <begin position="30"/>
        <end position="50"/>
    </location>
</feature>
<dbReference type="Gene3D" id="1.20.1250.20">
    <property type="entry name" value="MFS general substrate transporter like domains"/>
    <property type="match status" value="1"/>
</dbReference>
<comment type="caution">
    <text evidence="7">The sequence shown here is derived from an EMBL/GenBank/DDBJ whole genome shotgun (WGS) entry which is preliminary data.</text>
</comment>
<keyword evidence="4 6" id="KW-1133">Transmembrane helix</keyword>
<protein>
    <recommendedName>
        <fullName evidence="9">MFS transporter</fullName>
    </recommendedName>
</protein>
<feature type="transmembrane region" description="Helical" evidence="6">
    <location>
        <begin position="136"/>
        <end position="156"/>
    </location>
</feature>
<dbReference type="InterPro" id="IPR036259">
    <property type="entry name" value="MFS_trans_sf"/>
</dbReference>
<sequence>MTGTVSGALGGLLAFGLVRARTPVLTGWQFLFLVEAIPTLVMKFLILLFLPSFPFAASFLTPREKAVLQARLNKDHKPQSHGGMSGWEGFKAVMKDINAWGFMLIYASLGTPITTVKVHTYLFQLINELGFSSINAQGLTVAPYVVGFFMVVLQAWHSDKTRTRGWHIMLSSSVSCIGYIILACLAGQAPGVTRGSAKVGASYFALFLVISGNYSLFPLVMSWAANNLSPTSKRGVGTAFVVSVSNTVSIASPQIYFDPEDSFRKGHAIAAGCLFLAFLVAFSMRTRLEILNKRNKRILSEMSEQEREELDRKSRAEVYDLDPRFVFMT</sequence>
<keyword evidence="2" id="KW-0813">Transport</keyword>
<dbReference type="PANTHER" id="PTHR43791">
    <property type="entry name" value="PERMEASE-RELATED"/>
    <property type="match status" value="1"/>
</dbReference>
<evidence type="ECO:0000256" key="1">
    <source>
        <dbReference type="ARBA" id="ARBA00004141"/>
    </source>
</evidence>
<comment type="subcellular location">
    <subcellularLocation>
        <location evidence="1">Membrane</location>
        <topology evidence="1">Multi-pass membrane protein</topology>
    </subcellularLocation>
</comment>
<feature type="transmembrane region" description="Helical" evidence="6">
    <location>
        <begin position="268"/>
        <end position="288"/>
    </location>
</feature>
<feature type="transmembrane region" description="Helical" evidence="6">
    <location>
        <begin position="168"/>
        <end position="189"/>
    </location>
</feature>
<keyword evidence="5 6" id="KW-0472">Membrane</keyword>
<dbReference type="SUPFAM" id="SSF103473">
    <property type="entry name" value="MFS general substrate transporter"/>
    <property type="match status" value="1"/>
</dbReference>
<evidence type="ECO:0000256" key="5">
    <source>
        <dbReference type="ARBA" id="ARBA00023136"/>
    </source>
</evidence>
<feature type="transmembrane region" description="Helical" evidence="6">
    <location>
        <begin position="97"/>
        <end position="116"/>
    </location>
</feature>
<name>A0ABR1JK79_9AGAR</name>
<feature type="transmembrane region" description="Helical" evidence="6">
    <location>
        <begin position="201"/>
        <end position="224"/>
    </location>
</feature>
<feature type="transmembrane region" description="Helical" evidence="6">
    <location>
        <begin position="236"/>
        <end position="256"/>
    </location>
</feature>
<keyword evidence="3 6" id="KW-0812">Transmembrane</keyword>
<evidence type="ECO:0000256" key="3">
    <source>
        <dbReference type="ARBA" id="ARBA00022692"/>
    </source>
</evidence>
<dbReference type="PANTHER" id="PTHR43791:SF36">
    <property type="entry name" value="TRANSPORTER, PUTATIVE (AFU_ORTHOLOGUE AFUA_6G08340)-RELATED"/>
    <property type="match status" value="1"/>
</dbReference>
<accession>A0ABR1JK79</accession>
<evidence type="ECO:0000256" key="6">
    <source>
        <dbReference type="SAM" id="Phobius"/>
    </source>
</evidence>
<dbReference type="Proteomes" id="UP001498398">
    <property type="component" value="Unassembled WGS sequence"/>
</dbReference>
<dbReference type="EMBL" id="JBANRG010000014">
    <property type="protein sequence ID" value="KAK7460870.1"/>
    <property type="molecule type" value="Genomic_DNA"/>
</dbReference>
<evidence type="ECO:0008006" key="9">
    <source>
        <dbReference type="Google" id="ProtNLM"/>
    </source>
</evidence>
<reference evidence="7 8" key="1">
    <citation type="submission" date="2024-01" db="EMBL/GenBank/DDBJ databases">
        <title>A draft genome for the cacao thread blight pathogen Marasmiellus scandens.</title>
        <authorList>
            <person name="Baruah I.K."/>
            <person name="Leung J."/>
            <person name="Bukari Y."/>
            <person name="Amoako-Attah I."/>
            <person name="Meinhardt L.W."/>
            <person name="Bailey B.A."/>
            <person name="Cohen S.P."/>
        </authorList>
    </citation>
    <scope>NUCLEOTIDE SEQUENCE [LARGE SCALE GENOMIC DNA]</scope>
    <source>
        <strain evidence="7 8">GH-19</strain>
    </source>
</reference>